<evidence type="ECO:0000256" key="6">
    <source>
        <dbReference type="ARBA" id="ARBA00022982"/>
    </source>
</evidence>
<feature type="domain" description="Cytochrome c" evidence="11">
    <location>
        <begin position="20"/>
        <end position="102"/>
    </location>
</feature>
<keyword evidence="6" id="KW-0249">Electron transport</keyword>
<evidence type="ECO:0000256" key="7">
    <source>
        <dbReference type="ARBA" id="ARBA00023004"/>
    </source>
</evidence>
<feature type="chain" id="PRO_5032717130" evidence="10">
    <location>
        <begin position="25"/>
        <end position="194"/>
    </location>
</feature>
<evidence type="ECO:0000256" key="8">
    <source>
        <dbReference type="PIRSR" id="PIRSR000005-1"/>
    </source>
</evidence>
<comment type="subcellular location">
    <subcellularLocation>
        <location evidence="1">Periplasm</location>
    </subcellularLocation>
</comment>
<evidence type="ECO:0000256" key="3">
    <source>
        <dbReference type="ARBA" id="ARBA00022617"/>
    </source>
</evidence>
<dbReference type="InterPro" id="IPR050597">
    <property type="entry name" value="Cytochrome_c_Oxidase_Subunit"/>
</dbReference>
<dbReference type="AlphaFoldDB" id="A0A8B2NY46"/>
<dbReference type="PANTHER" id="PTHR33751">
    <property type="entry name" value="CBB3-TYPE CYTOCHROME C OXIDASE SUBUNIT FIXP"/>
    <property type="match status" value="1"/>
</dbReference>
<feature type="binding site" description="axial binding residue" evidence="9">
    <location>
        <position position="171"/>
    </location>
    <ligand>
        <name>heme c</name>
        <dbReference type="ChEBI" id="CHEBI:61717"/>
        <label>2</label>
    </ligand>
    <ligandPart>
        <name>Fe</name>
        <dbReference type="ChEBI" id="CHEBI:18248"/>
    </ligandPart>
</feature>
<dbReference type="InterPro" id="IPR009056">
    <property type="entry name" value="Cyt_c-like_dom"/>
</dbReference>
<dbReference type="Proteomes" id="UP000249590">
    <property type="component" value="Unassembled WGS sequence"/>
</dbReference>
<keyword evidence="4 9" id="KW-0479">Metal-binding</keyword>
<keyword evidence="2" id="KW-0813">Transport</keyword>
<evidence type="ECO:0000256" key="5">
    <source>
        <dbReference type="ARBA" id="ARBA00022764"/>
    </source>
</evidence>
<keyword evidence="7 9" id="KW-0408">Iron</keyword>
<keyword evidence="3 8" id="KW-0349">Heme</keyword>
<dbReference type="Pfam" id="PF00034">
    <property type="entry name" value="Cytochrom_C"/>
    <property type="match status" value="1"/>
</dbReference>
<reference evidence="12 13" key="1">
    <citation type="submission" date="2018-05" db="EMBL/GenBank/DDBJ databases">
        <title>Acuticoccus sediminis sp. nov., isolated from deep-sea sediment of Indian Ocean.</title>
        <authorList>
            <person name="Liu X."/>
            <person name="Lai Q."/>
            <person name="Du Y."/>
            <person name="Sun F."/>
            <person name="Zhang X."/>
            <person name="Wang S."/>
            <person name="Shao Z."/>
        </authorList>
    </citation>
    <scope>NUCLEOTIDE SEQUENCE [LARGE SCALE GENOMIC DNA]</scope>
    <source>
        <strain evidence="12 13">PTG4-2</strain>
    </source>
</reference>
<organism evidence="12 13">
    <name type="scientific">Acuticoccus sediminis</name>
    <dbReference type="NCBI Taxonomy" id="2184697"/>
    <lineage>
        <taxon>Bacteria</taxon>
        <taxon>Pseudomonadati</taxon>
        <taxon>Pseudomonadota</taxon>
        <taxon>Alphaproteobacteria</taxon>
        <taxon>Hyphomicrobiales</taxon>
        <taxon>Amorphaceae</taxon>
        <taxon>Acuticoccus</taxon>
    </lineage>
</organism>
<name>A0A8B2NY46_9HYPH</name>
<feature type="binding site" description="covalent" evidence="8">
    <location>
        <position position="36"/>
    </location>
    <ligand>
        <name>heme c</name>
        <dbReference type="ChEBI" id="CHEBI:61717"/>
        <label>1</label>
    </ligand>
</feature>
<feature type="signal peptide" evidence="10">
    <location>
        <begin position="1"/>
        <end position="24"/>
    </location>
</feature>
<evidence type="ECO:0000256" key="1">
    <source>
        <dbReference type="ARBA" id="ARBA00004418"/>
    </source>
</evidence>
<feature type="binding site" description="axial binding residue" evidence="9">
    <location>
        <position position="131"/>
    </location>
    <ligand>
        <name>heme c</name>
        <dbReference type="ChEBI" id="CHEBI:61717"/>
        <label>2</label>
    </ligand>
    <ligandPart>
        <name>Fe</name>
        <dbReference type="ChEBI" id="CHEBI:18248"/>
    </ligandPart>
</feature>
<protein>
    <submittedName>
        <fullName evidence="12">Cytochrome c4</fullName>
    </submittedName>
</protein>
<dbReference type="PROSITE" id="PS51007">
    <property type="entry name" value="CYTC"/>
    <property type="match status" value="2"/>
</dbReference>
<dbReference type="GO" id="GO:0005506">
    <property type="term" value="F:iron ion binding"/>
    <property type="evidence" value="ECO:0007669"/>
    <property type="project" value="InterPro"/>
</dbReference>
<dbReference type="GO" id="GO:0020037">
    <property type="term" value="F:heme binding"/>
    <property type="evidence" value="ECO:0007669"/>
    <property type="project" value="InterPro"/>
</dbReference>
<keyword evidence="5" id="KW-0574">Periplasm</keyword>
<feature type="binding site" description="covalent" evidence="8">
    <location>
        <position position="130"/>
    </location>
    <ligand>
        <name>heme c</name>
        <dbReference type="ChEBI" id="CHEBI:61717"/>
        <label>2</label>
    </ligand>
</feature>
<keyword evidence="10" id="KW-0732">Signal</keyword>
<dbReference type="GO" id="GO:0042597">
    <property type="term" value="C:periplasmic space"/>
    <property type="evidence" value="ECO:0007669"/>
    <property type="project" value="UniProtKB-SubCell"/>
</dbReference>
<gene>
    <name evidence="12" type="ORF">DLJ53_03855</name>
</gene>
<evidence type="ECO:0000313" key="12">
    <source>
        <dbReference type="EMBL" id="RAI03630.1"/>
    </source>
</evidence>
<proteinExistence type="predicted"/>
<dbReference type="SUPFAM" id="SSF46626">
    <property type="entry name" value="Cytochrome c"/>
    <property type="match status" value="2"/>
</dbReference>
<evidence type="ECO:0000259" key="11">
    <source>
        <dbReference type="PROSITE" id="PS51007"/>
    </source>
</evidence>
<feature type="binding site" description="axial binding residue" evidence="9">
    <location>
        <position position="79"/>
    </location>
    <ligand>
        <name>heme c</name>
        <dbReference type="ChEBI" id="CHEBI:61717"/>
        <label>1</label>
    </ligand>
    <ligandPart>
        <name>Fe</name>
        <dbReference type="ChEBI" id="CHEBI:18248"/>
    </ligandPart>
</feature>
<dbReference type="EMBL" id="QHHQ01000001">
    <property type="protein sequence ID" value="RAI03630.1"/>
    <property type="molecule type" value="Genomic_DNA"/>
</dbReference>
<feature type="binding site" description="axial binding residue" evidence="9">
    <location>
        <position position="40"/>
    </location>
    <ligand>
        <name>heme c</name>
        <dbReference type="ChEBI" id="CHEBI:61717"/>
        <label>1</label>
    </ligand>
    <ligandPart>
        <name>Fe</name>
        <dbReference type="ChEBI" id="CHEBI:18248"/>
    </ligandPart>
</feature>
<feature type="binding site" description="covalent" evidence="8">
    <location>
        <position position="127"/>
    </location>
    <ligand>
        <name>heme c</name>
        <dbReference type="ChEBI" id="CHEBI:61717"/>
        <label>2</label>
    </ligand>
</feature>
<accession>A0A8B2NY46</accession>
<sequence length="194" mass="20761">MEHVKRLMMLAGLGTLLAAGPAAADLKLFPERQATCEGCHGEGGVSEMAEIPSLAGLPEYYALLQLVEFRDGNRDSPEMEATVEGMSNDDLKAAAAFVASFGPPPTQGPGDEALMARGAELSSQNGCGRCHGADYRGGQQMPALRNQRADYVEKALHDYKTERRIGERAAMVEIAANLSDEDIAALAHYFAHQP</sequence>
<evidence type="ECO:0000256" key="9">
    <source>
        <dbReference type="PIRSR" id="PIRSR000005-2"/>
    </source>
</evidence>
<feature type="domain" description="Cytochrome c" evidence="11">
    <location>
        <begin position="113"/>
        <end position="194"/>
    </location>
</feature>
<keyword evidence="13" id="KW-1185">Reference proteome</keyword>
<dbReference type="InterPro" id="IPR036909">
    <property type="entry name" value="Cyt_c-like_dom_sf"/>
</dbReference>
<dbReference type="Gene3D" id="1.10.760.10">
    <property type="entry name" value="Cytochrome c-like domain"/>
    <property type="match status" value="2"/>
</dbReference>
<evidence type="ECO:0000313" key="13">
    <source>
        <dbReference type="Proteomes" id="UP000249590"/>
    </source>
</evidence>
<feature type="binding site" description="covalent" evidence="8">
    <location>
        <position position="39"/>
    </location>
    <ligand>
        <name>heme c</name>
        <dbReference type="ChEBI" id="CHEBI:61717"/>
        <label>1</label>
    </ligand>
</feature>
<comment type="PTM">
    <text evidence="8">Binds 2 heme c groups covalently per subunit.</text>
</comment>
<evidence type="ECO:0000256" key="2">
    <source>
        <dbReference type="ARBA" id="ARBA00022448"/>
    </source>
</evidence>
<dbReference type="PANTHER" id="PTHR33751:SF9">
    <property type="entry name" value="CYTOCHROME C4"/>
    <property type="match status" value="1"/>
</dbReference>
<comment type="caution">
    <text evidence="12">The sequence shown here is derived from an EMBL/GenBank/DDBJ whole genome shotgun (WGS) entry which is preliminary data.</text>
</comment>
<dbReference type="InterPro" id="IPR024167">
    <property type="entry name" value="Cytochrome_c4-like"/>
</dbReference>
<evidence type="ECO:0000256" key="4">
    <source>
        <dbReference type="ARBA" id="ARBA00022723"/>
    </source>
</evidence>
<dbReference type="PIRSF" id="PIRSF000005">
    <property type="entry name" value="Cytochrome_c4"/>
    <property type="match status" value="1"/>
</dbReference>
<dbReference type="GO" id="GO:0009055">
    <property type="term" value="F:electron transfer activity"/>
    <property type="evidence" value="ECO:0007669"/>
    <property type="project" value="InterPro"/>
</dbReference>
<evidence type="ECO:0000256" key="10">
    <source>
        <dbReference type="SAM" id="SignalP"/>
    </source>
</evidence>